<protein>
    <submittedName>
        <fullName evidence="1">Uncharacterized protein</fullName>
    </submittedName>
</protein>
<reference evidence="1 2" key="1">
    <citation type="journal article" date="2013" name="Curr. Biol.">
        <title>The Genome of the Foraminiferan Reticulomyxa filosa.</title>
        <authorList>
            <person name="Glockner G."/>
            <person name="Hulsmann N."/>
            <person name="Schleicher M."/>
            <person name="Noegel A.A."/>
            <person name="Eichinger L."/>
            <person name="Gallinger C."/>
            <person name="Pawlowski J."/>
            <person name="Sierra R."/>
            <person name="Euteneuer U."/>
            <person name="Pillet L."/>
            <person name="Moustafa A."/>
            <person name="Platzer M."/>
            <person name="Groth M."/>
            <person name="Szafranski K."/>
            <person name="Schliwa M."/>
        </authorList>
    </citation>
    <scope>NUCLEOTIDE SEQUENCE [LARGE SCALE GENOMIC DNA]</scope>
</reference>
<gene>
    <name evidence="1" type="ORF">RFI_11080</name>
</gene>
<evidence type="ECO:0000313" key="2">
    <source>
        <dbReference type="Proteomes" id="UP000023152"/>
    </source>
</evidence>
<feature type="non-terminal residue" evidence="1">
    <location>
        <position position="138"/>
    </location>
</feature>
<sequence length="138" mass="16564">IYCVYFGINEIKKIERKIQELVYKEDFNNQLKEIDDIEVRKAIEIVKSQQYWDIIDDIIQIGGVVSKVTREVDKGIANITLILPLWKYISMHWNRYFSDPNCRLLEETKNEMKNILQKGLKRIRKIFISNKKNKKIFI</sequence>
<evidence type="ECO:0000313" key="1">
    <source>
        <dbReference type="EMBL" id="ETO26057.1"/>
    </source>
</evidence>
<comment type="caution">
    <text evidence="1">The sequence shown here is derived from an EMBL/GenBank/DDBJ whole genome shotgun (WGS) entry which is preliminary data.</text>
</comment>
<feature type="non-terminal residue" evidence="1">
    <location>
        <position position="1"/>
    </location>
</feature>
<dbReference type="Proteomes" id="UP000023152">
    <property type="component" value="Unassembled WGS sequence"/>
</dbReference>
<proteinExistence type="predicted"/>
<name>X6NKZ5_RETFI</name>
<organism evidence="1 2">
    <name type="scientific">Reticulomyxa filosa</name>
    <dbReference type="NCBI Taxonomy" id="46433"/>
    <lineage>
        <taxon>Eukaryota</taxon>
        <taxon>Sar</taxon>
        <taxon>Rhizaria</taxon>
        <taxon>Retaria</taxon>
        <taxon>Foraminifera</taxon>
        <taxon>Monothalamids</taxon>
        <taxon>Reticulomyxidae</taxon>
        <taxon>Reticulomyxa</taxon>
    </lineage>
</organism>
<keyword evidence="2" id="KW-1185">Reference proteome</keyword>
<dbReference type="AlphaFoldDB" id="X6NKZ5"/>
<accession>X6NKZ5</accession>
<dbReference type="EMBL" id="ASPP01008115">
    <property type="protein sequence ID" value="ETO26057.1"/>
    <property type="molecule type" value="Genomic_DNA"/>
</dbReference>